<keyword evidence="8 11" id="KW-0496">Mitochondrion</keyword>
<evidence type="ECO:0000256" key="4">
    <source>
        <dbReference type="ARBA" id="ARBA00022547"/>
    </source>
</evidence>
<comment type="similarity">
    <text evidence="2 11">Belongs to the ATPase e subunit family.</text>
</comment>
<evidence type="ECO:0000313" key="13">
    <source>
        <dbReference type="Proteomes" id="UP000001997"/>
    </source>
</evidence>
<sequence>MHTTKSACSAWHHTGRREYRWGRSVHWMFFVCCRCTGCGAGCRFAPFGQWDEKFIENTTTMSTFNVLRYSLLGAGLVYGAVHRYSLESEVKEQQRISQWNKELKLIKQAKEEYARTHAVAEKPQASAGSINWEDPNLDIGKALESLVQKLD</sequence>
<evidence type="ECO:0000256" key="9">
    <source>
        <dbReference type="ARBA" id="ARBA00023136"/>
    </source>
</evidence>
<dbReference type="Proteomes" id="UP000001997">
    <property type="component" value="Unassembled WGS sequence"/>
</dbReference>
<dbReference type="InParanoid" id="A5DP53"/>
<dbReference type="AlphaFoldDB" id="A5DP53"/>
<keyword evidence="10 11" id="KW-0066">ATP synthesis</keyword>
<evidence type="ECO:0000256" key="8">
    <source>
        <dbReference type="ARBA" id="ARBA00023128"/>
    </source>
</evidence>
<dbReference type="FunCoup" id="A5DP53">
    <property type="interactions" value="105"/>
</dbReference>
<gene>
    <name evidence="12" type="ORF">PGUG_05054</name>
</gene>
<evidence type="ECO:0000256" key="1">
    <source>
        <dbReference type="ARBA" id="ARBA00004273"/>
    </source>
</evidence>
<dbReference type="GO" id="GO:0015078">
    <property type="term" value="F:proton transmembrane transporter activity"/>
    <property type="evidence" value="ECO:0007669"/>
    <property type="project" value="InterPro"/>
</dbReference>
<evidence type="ECO:0000256" key="11">
    <source>
        <dbReference type="RuleBase" id="RU367005"/>
    </source>
</evidence>
<keyword evidence="7 11" id="KW-0406">Ion transport</keyword>
<reference evidence="12 13" key="1">
    <citation type="journal article" date="2009" name="Nature">
        <title>Evolution of pathogenicity and sexual reproduction in eight Candida genomes.</title>
        <authorList>
            <person name="Butler G."/>
            <person name="Rasmussen M.D."/>
            <person name="Lin M.F."/>
            <person name="Santos M.A."/>
            <person name="Sakthikumar S."/>
            <person name="Munro C.A."/>
            <person name="Rheinbay E."/>
            <person name="Grabherr M."/>
            <person name="Forche A."/>
            <person name="Reedy J.L."/>
            <person name="Agrafioti I."/>
            <person name="Arnaud M.B."/>
            <person name="Bates S."/>
            <person name="Brown A.J."/>
            <person name="Brunke S."/>
            <person name="Costanzo M.C."/>
            <person name="Fitzpatrick D.A."/>
            <person name="de Groot P.W."/>
            <person name="Harris D."/>
            <person name="Hoyer L.L."/>
            <person name="Hube B."/>
            <person name="Klis F.M."/>
            <person name="Kodira C."/>
            <person name="Lennard N."/>
            <person name="Logue M.E."/>
            <person name="Martin R."/>
            <person name="Neiman A.M."/>
            <person name="Nikolaou E."/>
            <person name="Quail M.A."/>
            <person name="Quinn J."/>
            <person name="Santos M.C."/>
            <person name="Schmitzberger F.F."/>
            <person name="Sherlock G."/>
            <person name="Shah P."/>
            <person name="Silverstein K.A."/>
            <person name="Skrzypek M.S."/>
            <person name="Soll D."/>
            <person name="Staggs R."/>
            <person name="Stansfield I."/>
            <person name="Stumpf M.P."/>
            <person name="Sudbery P.E."/>
            <person name="Srikantha T."/>
            <person name="Zeng Q."/>
            <person name="Berman J."/>
            <person name="Berriman M."/>
            <person name="Heitman J."/>
            <person name="Gow N.A."/>
            <person name="Lorenz M.C."/>
            <person name="Birren B.W."/>
            <person name="Kellis M."/>
            <person name="Cuomo C.A."/>
        </authorList>
    </citation>
    <scope>NUCLEOTIDE SEQUENCE [LARGE SCALE GENOMIC DNA]</scope>
    <source>
        <strain evidence="13">ATCC 6260 / CBS 566 / DSM 6381 / JCM 1539 / NBRC 10279 / NRRL Y-324</strain>
    </source>
</reference>
<dbReference type="KEGG" id="pgu:PGUG_05054"/>
<name>A5DP53_PICGU</name>
<dbReference type="VEuPathDB" id="FungiDB:PGUG_05054"/>
<dbReference type="GO" id="GO:0005743">
    <property type="term" value="C:mitochondrial inner membrane"/>
    <property type="evidence" value="ECO:0007669"/>
    <property type="project" value="UniProtKB-SubCell"/>
</dbReference>
<dbReference type="Pfam" id="PF05680">
    <property type="entry name" value="ATP-synt_E"/>
    <property type="match status" value="1"/>
</dbReference>
<dbReference type="InterPro" id="IPR008386">
    <property type="entry name" value="ATP_synth_F0_esu_mt"/>
</dbReference>
<dbReference type="GO" id="GO:0015986">
    <property type="term" value="P:proton motive force-driven ATP synthesis"/>
    <property type="evidence" value="ECO:0007669"/>
    <property type="project" value="InterPro"/>
</dbReference>
<organism evidence="12 13">
    <name type="scientific">Meyerozyma guilliermondii (strain ATCC 6260 / CBS 566 / DSM 6381 / JCM 1539 / NBRC 10279 / NRRL Y-324)</name>
    <name type="common">Yeast</name>
    <name type="synonym">Candida guilliermondii</name>
    <dbReference type="NCBI Taxonomy" id="294746"/>
    <lineage>
        <taxon>Eukaryota</taxon>
        <taxon>Fungi</taxon>
        <taxon>Dikarya</taxon>
        <taxon>Ascomycota</taxon>
        <taxon>Saccharomycotina</taxon>
        <taxon>Pichiomycetes</taxon>
        <taxon>Debaryomycetaceae</taxon>
        <taxon>Meyerozyma</taxon>
    </lineage>
</organism>
<evidence type="ECO:0000256" key="5">
    <source>
        <dbReference type="ARBA" id="ARBA00022781"/>
    </source>
</evidence>
<dbReference type="EMBL" id="CH408160">
    <property type="protein sequence ID" value="EDK40955.2"/>
    <property type="molecule type" value="Genomic_DNA"/>
</dbReference>
<evidence type="ECO:0000313" key="12">
    <source>
        <dbReference type="EMBL" id="EDK40955.2"/>
    </source>
</evidence>
<evidence type="ECO:0000256" key="7">
    <source>
        <dbReference type="ARBA" id="ARBA00023065"/>
    </source>
</evidence>
<keyword evidence="6 11" id="KW-0999">Mitochondrion inner membrane</keyword>
<dbReference type="GO" id="GO:0045259">
    <property type="term" value="C:proton-transporting ATP synthase complex"/>
    <property type="evidence" value="ECO:0007669"/>
    <property type="project" value="UniProtKB-UniRule"/>
</dbReference>
<accession>A5DP53</accession>
<dbReference type="eggNOG" id="ENOG502SDS3">
    <property type="taxonomic scope" value="Eukaryota"/>
</dbReference>
<comment type="function">
    <text evidence="11">Subunit e, of the mitochondrial membrane ATP synthase complex (F(1)F(0) ATP synthase or Complex V) that produces ATP from ADP in the presence of a proton gradient across the membrane which is generated by electron transport complexes of the respiratory chain. ATP synthase complex consist of a soluble F(1) head domain - the catalytic core - and a membrane F(1) domain - the membrane proton channel. These two domains are linked by a central stalk rotating inside the F(1) region and a stationary peripheral stalk. During catalysis, ATP synthesis in the catalytic domain of F(1) is coupled via a rotary mechanism of the central stalk subunits to proton translocation. In vivo, can only synthesize ATP although its ATP hydrolase activity can be activated artificially in vitro. Part of the complex F(0) domain.</text>
</comment>
<dbReference type="OrthoDB" id="2125027at2759"/>
<evidence type="ECO:0000256" key="2">
    <source>
        <dbReference type="ARBA" id="ARBA00007333"/>
    </source>
</evidence>
<keyword evidence="9" id="KW-0472">Membrane</keyword>
<dbReference type="RefSeq" id="XP_001483098.2">
    <property type="nucleotide sequence ID" value="XM_001483048.1"/>
</dbReference>
<proteinExistence type="inferred from homology"/>
<evidence type="ECO:0000256" key="3">
    <source>
        <dbReference type="ARBA" id="ARBA00022448"/>
    </source>
</evidence>
<evidence type="ECO:0000256" key="6">
    <source>
        <dbReference type="ARBA" id="ARBA00022792"/>
    </source>
</evidence>
<protein>
    <recommendedName>
        <fullName evidence="11">ATP synthase F(0) complex subunit e, mitochondrial</fullName>
    </recommendedName>
</protein>
<dbReference type="GeneID" id="5124580"/>
<keyword evidence="5 11" id="KW-0375">Hydrogen ion transport</keyword>
<keyword evidence="3 11" id="KW-0813">Transport</keyword>
<comment type="subcellular location">
    <subcellularLocation>
        <location evidence="1 11">Mitochondrion inner membrane</location>
    </subcellularLocation>
</comment>
<evidence type="ECO:0000256" key="10">
    <source>
        <dbReference type="ARBA" id="ARBA00023310"/>
    </source>
</evidence>
<dbReference type="HOGENOM" id="CLU_1732161_0_0_1"/>
<dbReference type="STRING" id="294746.A5DP53"/>
<keyword evidence="13" id="KW-1185">Reference proteome</keyword>
<keyword evidence="4 11" id="KW-0138">CF(0)</keyword>
<comment type="subunit">
    <text evidence="11">F-type ATPases have 2 components, CF(1) - the catalytic core - and CF(0) - the membrane proton channel. CF(1) and CF(0) have multiple subunits.</text>
</comment>